<proteinExistence type="inferred from homology"/>
<dbReference type="Proteomes" id="UP000095658">
    <property type="component" value="Unassembled WGS sequence"/>
</dbReference>
<keyword evidence="5 7" id="KW-1133">Transmembrane helix</keyword>
<dbReference type="InterPro" id="IPR037185">
    <property type="entry name" value="EmrE-like"/>
</dbReference>
<dbReference type="OrthoDB" id="9805239at2"/>
<evidence type="ECO:0000313" key="9">
    <source>
        <dbReference type="EMBL" id="OES44734.1"/>
    </source>
</evidence>
<feature type="transmembrane region" description="Helical" evidence="7">
    <location>
        <begin position="231"/>
        <end position="249"/>
    </location>
</feature>
<organism evidence="9 10">
    <name type="scientific">Domibacillus iocasae</name>
    <dbReference type="NCBI Taxonomy" id="1714016"/>
    <lineage>
        <taxon>Bacteria</taxon>
        <taxon>Bacillati</taxon>
        <taxon>Bacillota</taxon>
        <taxon>Bacilli</taxon>
        <taxon>Bacillales</taxon>
        <taxon>Bacillaceae</taxon>
        <taxon>Domibacillus</taxon>
    </lineage>
</organism>
<evidence type="ECO:0000256" key="2">
    <source>
        <dbReference type="ARBA" id="ARBA00007362"/>
    </source>
</evidence>
<dbReference type="PANTHER" id="PTHR42920:SF11">
    <property type="entry name" value="INNER MEMBRANE PROTEIN YTFF"/>
    <property type="match status" value="1"/>
</dbReference>
<feature type="transmembrane region" description="Helical" evidence="7">
    <location>
        <begin position="198"/>
        <end position="219"/>
    </location>
</feature>
<feature type="transmembrane region" description="Helical" evidence="7">
    <location>
        <begin position="286"/>
        <end position="304"/>
    </location>
</feature>
<accession>A0A1E7DNU9</accession>
<reference evidence="9 10" key="1">
    <citation type="submission" date="2016-06" db="EMBL/GenBank/DDBJ databases">
        <title>Domibacillus iocasae genome sequencing.</title>
        <authorList>
            <person name="Verma A."/>
            <person name="Pal Y."/>
            <person name="Ojha A.K."/>
            <person name="Krishnamurthi S."/>
        </authorList>
    </citation>
    <scope>NUCLEOTIDE SEQUENCE [LARGE SCALE GENOMIC DNA]</scope>
    <source>
        <strain evidence="9 10">DSM 29979</strain>
    </source>
</reference>
<dbReference type="Pfam" id="PF00892">
    <property type="entry name" value="EamA"/>
    <property type="match status" value="2"/>
</dbReference>
<feature type="transmembrane region" description="Helical" evidence="7">
    <location>
        <begin position="137"/>
        <end position="157"/>
    </location>
</feature>
<feature type="domain" description="EamA" evidence="8">
    <location>
        <begin position="167"/>
        <end position="302"/>
    </location>
</feature>
<evidence type="ECO:0000259" key="8">
    <source>
        <dbReference type="Pfam" id="PF00892"/>
    </source>
</evidence>
<gene>
    <name evidence="9" type="ORF">BA724_05515</name>
</gene>
<feature type="transmembrane region" description="Helical" evidence="7">
    <location>
        <begin position="81"/>
        <end position="102"/>
    </location>
</feature>
<evidence type="ECO:0000256" key="4">
    <source>
        <dbReference type="ARBA" id="ARBA00022692"/>
    </source>
</evidence>
<feature type="transmembrane region" description="Helical" evidence="7">
    <location>
        <begin position="47"/>
        <end position="69"/>
    </location>
</feature>
<dbReference type="GO" id="GO:0005886">
    <property type="term" value="C:plasma membrane"/>
    <property type="evidence" value="ECO:0007669"/>
    <property type="project" value="UniProtKB-SubCell"/>
</dbReference>
<evidence type="ECO:0000256" key="7">
    <source>
        <dbReference type="SAM" id="Phobius"/>
    </source>
</evidence>
<feature type="transmembrane region" description="Helical" evidence="7">
    <location>
        <begin position="20"/>
        <end position="41"/>
    </location>
</feature>
<evidence type="ECO:0000256" key="1">
    <source>
        <dbReference type="ARBA" id="ARBA00004651"/>
    </source>
</evidence>
<keyword evidence="10" id="KW-1185">Reference proteome</keyword>
<feature type="transmembrane region" description="Helical" evidence="7">
    <location>
        <begin position="108"/>
        <end position="128"/>
    </location>
</feature>
<protein>
    <recommendedName>
        <fullName evidence="8">EamA domain-containing protein</fullName>
    </recommendedName>
</protein>
<feature type="transmembrane region" description="Helical" evidence="7">
    <location>
        <begin position="163"/>
        <end position="186"/>
    </location>
</feature>
<evidence type="ECO:0000313" key="10">
    <source>
        <dbReference type="Proteomes" id="UP000095658"/>
    </source>
</evidence>
<comment type="caution">
    <text evidence="9">The sequence shown here is derived from an EMBL/GenBank/DDBJ whole genome shotgun (WGS) entry which is preliminary data.</text>
</comment>
<sequence length="319" mass="35260">MQILISTMGEKMNKVKNNAYILLIFCTMFWGGNAVAGKYLAGSIPPVTISFMRLAISLLIILPILYPLFKREAPAARKNIKLLLILAITGVIGYNLFSYWAVNYTSAINSSLLNSTGPLLIFMLSYIVTGEKITKKFALSILLSLSGVMIVITRGSFERLVTFQFNAGDLIMLLAVTMWAVYSILLKSASHKMDIITIFGYSLLIGFALMIPGTLIELSVIPIEKLGSTEWIALLYLGIFPSIFSFLLWNRAIALIGPSRSSIFMNLTPVFAALIAFFVLGEVITVPQILGGILVFIGVFYSSIKKKEYTPENVLLRIK</sequence>
<dbReference type="EMBL" id="MAMP01000021">
    <property type="protein sequence ID" value="OES44734.1"/>
    <property type="molecule type" value="Genomic_DNA"/>
</dbReference>
<keyword evidence="6 7" id="KW-0472">Membrane</keyword>
<dbReference type="SUPFAM" id="SSF103481">
    <property type="entry name" value="Multidrug resistance efflux transporter EmrE"/>
    <property type="match status" value="2"/>
</dbReference>
<dbReference type="PANTHER" id="PTHR42920">
    <property type="entry name" value="OS03G0707200 PROTEIN-RELATED"/>
    <property type="match status" value="1"/>
</dbReference>
<keyword evidence="4 7" id="KW-0812">Transmembrane</keyword>
<comment type="subcellular location">
    <subcellularLocation>
        <location evidence="1">Cell membrane</location>
        <topology evidence="1">Multi-pass membrane protein</topology>
    </subcellularLocation>
</comment>
<evidence type="ECO:0000256" key="3">
    <source>
        <dbReference type="ARBA" id="ARBA00022475"/>
    </source>
</evidence>
<dbReference type="AlphaFoldDB" id="A0A1E7DNU9"/>
<comment type="similarity">
    <text evidence="2">Belongs to the EamA transporter family.</text>
</comment>
<keyword evidence="3" id="KW-1003">Cell membrane</keyword>
<dbReference type="InterPro" id="IPR000620">
    <property type="entry name" value="EamA_dom"/>
</dbReference>
<dbReference type="InterPro" id="IPR051258">
    <property type="entry name" value="Diverse_Substrate_Transporter"/>
</dbReference>
<feature type="domain" description="EamA" evidence="8">
    <location>
        <begin position="19"/>
        <end position="152"/>
    </location>
</feature>
<evidence type="ECO:0000256" key="5">
    <source>
        <dbReference type="ARBA" id="ARBA00022989"/>
    </source>
</evidence>
<evidence type="ECO:0000256" key="6">
    <source>
        <dbReference type="ARBA" id="ARBA00023136"/>
    </source>
</evidence>
<feature type="transmembrane region" description="Helical" evidence="7">
    <location>
        <begin position="261"/>
        <end position="280"/>
    </location>
</feature>
<name>A0A1E7DNU9_9BACI</name>
<dbReference type="STRING" id="1714016.BA724_05515"/>